<name>A0A9D1JA51_9FIRM</name>
<evidence type="ECO:0000259" key="3">
    <source>
        <dbReference type="PROSITE" id="PS01031"/>
    </source>
</evidence>
<dbReference type="SUPFAM" id="SSF49764">
    <property type="entry name" value="HSP20-like chaperones"/>
    <property type="match status" value="1"/>
</dbReference>
<protein>
    <submittedName>
        <fullName evidence="4">Hsp20/alpha crystallin family protein</fullName>
    </submittedName>
</protein>
<organism evidence="4 5">
    <name type="scientific">Candidatus Pullilachnospira gallistercoris</name>
    <dbReference type="NCBI Taxonomy" id="2840911"/>
    <lineage>
        <taxon>Bacteria</taxon>
        <taxon>Bacillati</taxon>
        <taxon>Bacillota</taxon>
        <taxon>Clostridia</taxon>
        <taxon>Lachnospirales</taxon>
        <taxon>Lachnospiraceae</taxon>
        <taxon>Lachnospiraceae incertae sedis</taxon>
        <taxon>Candidatus Pullilachnospira</taxon>
    </lineage>
</organism>
<dbReference type="InterPro" id="IPR031107">
    <property type="entry name" value="Small_HSP"/>
</dbReference>
<evidence type="ECO:0000313" key="5">
    <source>
        <dbReference type="Proteomes" id="UP000823912"/>
    </source>
</evidence>
<reference evidence="4" key="2">
    <citation type="journal article" date="2021" name="PeerJ">
        <title>Extensive microbial diversity within the chicken gut microbiome revealed by metagenomics and culture.</title>
        <authorList>
            <person name="Gilroy R."/>
            <person name="Ravi A."/>
            <person name="Getino M."/>
            <person name="Pursley I."/>
            <person name="Horton D.L."/>
            <person name="Alikhan N.F."/>
            <person name="Baker D."/>
            <person name="Gharbi K."/>
            <person name="Hall N."/>
            <person name="Watson M."/>
            <person name="Adriaenssens E.M."/>
            <person name="Foster-Nyarko E."/>
            <person name="Jarju S."/>
            <person name="Secka A."/>
            <person name="Antonio M."/>
            <person name="Oren A."/>
            <person name="Chaudhuri R.R."/>
            <person name="La Ragione R."/>
            <person name="Hildebrand F."/>
            <person name="Pallen M.J."/>
        </authorList>
    </citation>
    <scope>NUCLEOTIDE SEQUENCE</scope>
    <source>
        <strain evidence="4">ChiSjej5B23-6657</strain>
    </source>
</reference>
<evidence type="ECO:0000256" key="1">
    <source>
        <dbReference type="PROSITE-ProRule" id="PRU00285"/>
    </source>
</evidence>
<accession>A0A9D1JA51</accession>
<dbReference type="PROSITE" id="PS01031">
    <property type="entry name" value="SHSP"/>
    <property type="match status" value="1"/>
</dbReference>
<evidence type="ECO:0000256" key="2">
    <source>
        <dbReference type="RuleBase" id="RU003616"/>
    </source>
</evidence>
<gene>
    <name evidence="4" type="ORF">IAA55_02160</name>
</gene>
<sequence length="147" mass="17183">MLMPSIFGDSFMDDFFDFPEVRPARTYQRTYHQNQLMKTDIFQTKDGYEITMDLPGYKKEDVTAELKDGYLVITASTNQNNDEKDAEGKYLRRERYSGSCSRSFYVGEDLTQEDIKARFEHGTLKLMVPNKENRPKVEETKHITIEG</sequence>
<reference evidence="4" key="1">
    <citation type="submission" date="2020-10" db="EMBL/GenBank/DDBJ databases">
        <authorList>
            <person name="Gilroy R."/>
        </authorList>
    </citation>
    <scope>NUCLEOTIDE SEQUENCE</scope>
    <source>
        <strain evidence="4">ChiSjej5B23-6657</strain>
    </source>
</reference>
<dbReference type="AlphaFoldDB" id="A0A9D1JA51"/>
<evidence type="ECO:0000313" key="4">
    <source>
        <dbReference type="EMBL" id="HIR70067.1"/>
    </source>
</evidence>
<dbReference type="PANTHER" id="PTHR11527">
    <property type="entry name" value="HEAT-SHOCK PROTEIN 20 FAMILY MEMBER"/>
    <property type="match status" value="1"/>
</dbReference>
<dbReference type="InterPro" id="IPR008978">
    <property type="entry name" value="HSP20-like_chaperone"/>
</dbReference>
<dbReference type="Proteomes" id="UP000823912">
    <property type="component" value="Unassembled WGS sequence"/>
</dbReference>
<dbReference type="EMBL" id="DVHM01000036">
    <property type="protein sequence ID" value="HIR70067.1"/>
    <property type="molecule type" value="Genomic_DNA"/>
</dbReference>
<comment type="similarity">
    <text evidence="1 2">Belongs to the small heat shock protein (HSP20) family.</text>
</comment>
<dbReference type="Gene3D" id="2.60.40.790">
    <property type="match status" value="1"/>
</dbReference>
<proteinExistence type="inferred from homology"/>
<feature type="domain" description="SHSP" evidence="3">
    <location>
        <begin position="30"/>
        <end position="146"/>
    </location>
</feature>
<dbReference type="Pfam" id="PF00011">
    <property type="entry name" value="HSP20"/>
    <property type="match status" value="1"/>
</dbReference>
<dbReference type="InterPro" id="IPR002068">
    <property type="entry name" value="A-crystallin/Hsp20_dom"/>
</dbReference>
<comment type="caution">
    <text evidence="4">The sequence shown here is derived from an EMBL/GenBank/DDBJ whole genome shotgun (WGS) entry which is preliminary data.</text>
</comment>
<dbReference type="CDD" id="cd06471">
    <property type="entry name" value="ACD_LpsHSP_like"/>
    <property type="match status" value="1"/>
</dbReference>